<comment type="subcellular location">
    <subcellularLocation>
        <location evidence="1">Membrane</location>
        <topology evidence="1">Multi-pass membrane protein</topology>
    </subcellularLocation>
</comment>
<keyword evidence="2 6" id="KW-0812">Transmembrane</keyword>
<evidence type="ECO:0000259" key="7">
    <source>
        <dbReference type="Pfam" id="PF20684"/>
    </source>
</evidence>
<feature type="domain" description="Rhodopsin" evidence="7">
    <location>
        <begin position="44"/>
        <end position="266"/>
    </location>
</feature>
<reference evidence="8 9" key="1">
    <citation type="submission" date="2024-01" db="EMBL/GenBank/DDBJ databases">
        <title>Complete genome of Cladobotryum mycophilum ATHUM6906.</title>
        <authorList>
            <person name="Christinaki A.C."/>
            <person name="Myridakis A.I."/>
            <person name="Kouvelis V.N."/>
        </authorList>
    </citation>
    <scope>NUCLEOTIDE SEQUENCE [LARGE SCALE GENOMIC DNA]</scope>
    <source>
        <strain evidence="8 9">ATHUM6906</strain>
    </source>
</reference>
<feature type="transmembrane region" description="Helical" evidence="6">
    <location>
        <begin position="146"/>
        <end position="167"/>
    </location>
</feature>
<evidence type="ECO:0000256" key="1">
    <source>
        <dbReference type="ARBA" id="ARBA00004141"/>
    </source>
</evidence>
<protein>
    <recommendedName>
        <fullName evidence="7">Rhodopsin domain-containing protein</fullName>
    </recommendedName>
</protein>
<dbReference type="EMBL" id="JAVFKD010000012">
    <property type="protein sequence ID" value="KAK5993821.1"/>
    <property type="molecule type" value="Genomic_DNA"/>
</dbReference>
<feature type="transmembrane region" description="Helical" evidence="6">
    <location>
        <begin position="187"/>
        <end position="208"/>
    </location>
</feature>
<feature type="transmembrane region" description="Helical" evidence="6">
    <location>
        <begin position="27"/>
        <end position="48"/>
    </location>
</feature>
<comment type="similarity">
    <text evidence="5">Belongs to the SAT4 family.</text>
</comment>
<gene>
    <name evidence="8" type="ORF">PT974_07258</name>
</gene>
<name>A0ABR0SNQ9_9HYPO</name>
<evidence type="ECO:0000256" key="6">
    <source>
        <dbReference type="SAM" id="Phobius"/>
    </source>
</evidence>
<dbReference type="InterPro" id="IPR052337">
    <property type="entry name" value="SAT4-like"/>
</dbReference>
<comment type="caution">
    <text evidence="8">The sequence shown here is derived from an EMBL/GenBank/DDBJ whole genome shotgun (WGS) entry which is preliminary data.</text>
</comment>
<evidence type="ECO:0000256" key="2">
    <source>
        <dbReference type="ARBA" id="ARBA00022692"/>
    </source>
</evidence>
<organism evidence="8 9">
    <name type="scientific">Cladobotryum mycophilum</name>
    <dbReference type="NCBI Taxonomy" id="491253"/>
    <lineage>
        <taxon>Eukaryota</taxon>
        <taxon>Fungi</taxon>
        <taxon>Dikarya</taxon>
        <taxon>Ascomycota</taxon>
        <taxon>Pezizomycotina</taxon>
        <taxon>Sordariomycetes</taxon>
        <taxon>Hypocreomycetidae</taxon>
        <taxon>Hypocreales</taxon>
        <taxon>Hypocreaceae</taxon>
        <taxon>Cladobotryum</taxon>
    </lineage>
</organism>
<dbReference type="Proteomes" id="UP001338125">
    <property type="component" value="Unassembled WGS sequence"/>
</dbReference>
<evidence type="ECO:0000256" key="5">
    <source>
        <dbReference type="ARBA" id="ARBA00038359"/>
    </source>
</evidence>
<keyword evidence="9" id="KW-1185">Reference proteome</keyword>
<keyword evidence="3 6" id="KW-1133">Transmembrane helix</keyword>
<keyword evidence="4 6" id="KW-0472">Membrane</keyword>
<feature type="transmembrane region" description="Helical" evidence="6">
    <location>
        <begin position="220"/>
        <end position="242"/>
    </location>
</feature>
<dbReference type="PANTHER" id="PTHR33048">
    <property type="entry name" value="PTH11-LIKE INTEGRAL MEMBRANE PROTEIN (AFU_ORTHOLOGUE AFUA_5G11245)"/>
    <property type="match status" value="1"/>
</dbReference>
<dbReference type="Pfam" id="PF20684">
    <property type="entry name" value="Fung_rhodopsin"/>
    <property type="match status" value="1"/>
</dbReference>
<evidence type="ECO:0000313" key="9">
    <source>
        <dbReference type="Proteomes" id="UP001338125"/>
    </source>
</evidence>
<dbReference type="InterPro" id="IPR049326">
    <property type="entry name" value="Rhodopsin_dom_fungi"/>
</dbReference>
<evidence type="ECO:0000256" key="4">
    <source>
        <dbReference type="ARBA" id="ARBA00023136"/>
    </source>
</evidence>
<proteinExistence type="inferred from homology"/>
<evidence type="ECO:0000313" key="8">
    <source>
        <dbReference type="EMBL" id="KAK5993821.1"/>
    </source>
</evidence>
<sequence length="269" mass="31226">MLERPSECPRDVKLAALPANRISKTTFMAVAWAVTGISFLFLLFRLTVRIRSFKKLYSDDYLVIAAWLMLLATSVIWQIKVPILYQLFEINRGGAPLTTKFTDSYATFMPHIVTWSVLFYSCLWSVKFSFLLFFRRLGSKITHQYNIWWWIICVLTFAGWVACIADIDYKCKQCAKPARVQYQNRTFYGNMAADIFTDFLVLSIPLSILWNVQIPRTKKLILAGIFSVTIFIMVVAIIRVVLVRGTENQHQNARIDWLYMWTNVEMGPS</sequence>
<evidence type="ECO:0000256" key="3">
    <source>
        <dbReference type="ARBA" id="ARBA00022989"/>
    </source>
</evidence>
<dbReference type="PANTHER" id="PTHR33048:SF47">
    <property type="entry name" value="INTEGRAL MEMBRANE PROTEIN-RELATED"/>
    <property type="match status" value="1"/>
</dbReference>
<feature type="transmembrane region" description="Helical" evidence="6">
    <location>
        <begin position="60"/>
        <end position="79"/>
    </location>
</feature>
<accession>A0ABR0SNQ9</accession>
<feature type="transmembrane region" description="Helical" evidence="6">
    <location>
        <begin position="112"/>
        <end position="134"/>
    </location>
</feature>